<dbReference type="NCBIfam" id="TIGR03696">
    <property type="entry name" value="Rhs_assc_core"/>
    <property type="match status" value="1"/>
</dbReference>
<name>A0ABV2ZKW2_9ACTN</name>
<comment type="caution">
    <text evidence="1">The sequence shown here is derived from an EMBL/GenBank/DDBJ whole genome shotgun (WGS) entry which is preliminary data.</text>
</comment>
<dbReference type="InterPro" id="IPR050708">
    <property type="entry name" value="T6SS_VgrG/RHS"/>
</dbReference>
<reference evidence="1 2" key="1">
    <citation type="submission" date="2024-06" db="EMBL/GenBank/DDBJ databases">
        <title>The Natural Products Discovery Center: Release of the First 8490 Sequenced Strains for Exploring Actinobacteria Biosynthetic Diversity.</title>
        <authorList>
            <person name="Kalkreuter E."/>
            <person name="Kautsar S.A."/>
            <person name="Yang D."/>
            <person name="Bader C.D."/>
            <person name="Teijaro C.N."/>
            <person name="Fluegel L."/>
            <person name="Davis C.M."/>
            <person name="Simpson J.R."/>
            <person name="Lauterbach L."/>
            <person name="Steele A.D."/>
            <person name="Gui C."/>
            <person name="Meng S."/>
            <person name="Li G."/>
            <person name="Viehrig K."/>
            <person name="Ye F."/>
            <person name="Su P."/>
            <person name="Kiefer A.F."/>
            <person name="Nichols A."/>
            <person name="Cepeda A.J."/>
            <person name="Yan W."/>
            <person name="Fan B."/>
            <person name="Jiang Y."/>
            <person name="Adhikari A."/>
            <person name="Zheng C.-J."/>
            <person name="Schuster L."/>
            <person name="Cowan T.M."/>
            <person name="Smanski M.J."/>
            <person name="Chevrette M.G."/>
            <person name="De Carvalho L.P.S."/>
            <person name="Shen B."/>
        </authorList>
    </citation>
    <scope>NUCLEOTIDE SEQUENCE [LARGE SCALE GENOMIC DNA]</scope>
    <source>
        <strain evidence="1 2">NPDC033843</strain>
    </source>
</reference>
<organism evidence="1 2">
    <name type="scientific">Streptomyces sp. 900129855</name>
    <dbReference type="NCBI Taxonomy" id="3155129"/>
    <lineage>
        <taxon>Bacteria</taxon>
        <taxon>Bacillati</taxon>
        <taxon>Actinomycetota</taxon>
        <taxon>Actinomycetes</taxon>
        <taxon>Kitasatosporales</taxon>
        <taxon>Streptomycetaceae</taxon>
        <taxon>Streptomyces</taxon>
    </lineage>
</organism>
<dbReference type="Gene3D" id="2.180.10.10">
    <property type="entry name" value="RHS repeat-associated core"/>
    <property type="match status" value="1"/>
</dbReference>
<dbReference type="InterPro" id="IPR022385">
    <property type="entry name" value="Rhs_assc_core"/>
</dbReference>
<gene>
    <name evidence="1" type="ORF">AB0E89_19525</name>
</gene>
<sequence length="368" mass="39269">MALMGCGGLGAGAAAPNEVEHVQAPVHPLRRHPRHPVSWLDNRGFLNAPDNANTGLTQLGARQYDPTLGRFASLDPLFEATDDQQLAGYAYAAGNPITNSDPSGLAVCMPEVGCGGVKSVEEAVTKHKKRYPKKYDSVDEITGKSINGTNGYTYYTDQSTEPVYASNRVPEGVPLAKGWGAPKKKTFLGALFSGDWREAINQLLSPCDPDVSCGVFAGAEGPLGWGEGRGLGSGLSQAASDLASKRRTTGRIFGSDGTVLRSDITSGSGALQERVHEILESSPNIRPLMNAGDKFWSEEHVETQYAAWMRDGGVTDAHVYINQDYICGGPHGCQLAVRAILPRGSTLTVHYPGMSEPRVFKGVARVDP</sequence>
<dbReference type="EMBL" id="JBEZVE010000009">
    <property type="protein sequence ID" value="MEU3782730.1"/>
    <property type="molecule type" value="Genomic_DNA"/>
</dbReference>
<dbReference type="Proteomes" id="UP001550739">
    <property type="component" value="Unassembled WGS sequence"/>
</dbReference>
<dbReference type="RefSeq" id="WP_334580196.1">
    <property type="nucleotide sequence ID" value="NZ_JBEZVE010000009.1"/>
</dbReference>
<accession>A0ABV2ZKW2</accession>
<protein>
    <submittedName>
        <fullName evidence="1">DddA-like double-stranded DNA deaminase toxin</fullName>
    </submittedName>
</protein>
<dbReference type="PANTHER" id="PTHR32305:SF17">
    <property type="entry name" value="TRNA NUCLEASE WAPA"/>
    <property type="match status" value="1"/>
</dbReference>
<evidence type="ECO:0000313" key="2">
    <source>
        <dbReference type="Proteomes" id="UP001550739"/>
    </source>
</evidence>
<proteinExistence type="predicted"/>
<keyword evidence="2" id="KW-1185">Reference proteome</keyword>
<dbReference type="Pfam" id="PF14428">
    <property type="entry name" value="DddA-like"/>
    <property type="match status" value="1"/>
</dbReference>
<dbReference type="PANTHER" id="PTHR32305">
    <property type="match status" value="1"/>
</dbReference>
<dbReference type="InterPro" id="IPR032724">
    <property type="entry name" value="SCP1.201-like"/>
</dbReference>
<evidence type="ECO:0000313" key="1">
    <source>
        <dbReference type="EMBL" id="MEU3782730.1"/>
    </source>
</evidence>